<evidence type="ECO:0000256" key="1">
    <source>
        <dbReference type="SAM" id="Phobius"/>
    </source>
</evidence>
<protein>
    <recommendedName>
        <fullName evidence="4">NAD-dependent epimerase/dehydratase</fullName>
    </recommendedName>
</protein>
<keyword evidence="1" id="KW-0812">Transmembrane</keyword>
<keyword evidence="1" id="KW-1133">Transmembrane helix</keyword>
<name>A0A0A1FCQ6_9BURK</name>
<organism evidence="2 3">
    <name type="scientific">Collimonas arenae</name>
    <dbReference type="NCBI Taxonomy" id="279058"/>
    <lineage>
        <taxon>Bacteria</taxon>
        <taxon>Pseudomonadati</taxon>
        <taxon>Pseudomonadota</taxon>
        <taxon>Betaproteobacteria</taxon>
        <taxon>Burkholderiales</taxon>
        <taxon>Oxalobacteraceae</taxon>
        <taxon>Collimonas</taxon>
    </lineage>
</organism>
<dbReference type="EMBL" id="CP009962">
    <property type="protein sequence ID" value="AIY41570.1"/>
    <property type="molecule type" value="Genomic_DNA"/>
</dbReference>
<feature type="transmembrane region" description="Helical" evidence="1">
    <location>
        <begin position="70"/>
        <end position="90"/>
    </location>
</feature>
<feature type="transmembrane region" description="Helical" evidence="1">
    <location>
        <begin position="96"/>
        <end position="115"/>
    </location>
</feature>
<dbReference type="HOGENOM" id="CLU_155918_1_0_4"/>
<accession>A0A0A1FCQ6</accession>
<keyword evidence="3" id="KW-1185">Reference proteome</keyword>
<evidence type="ECO:0000313" key="2">
    <source>
        <dbReference type="EMBL" id="AIY41570.1"/>
    </source>
</evidence>
<dbReference type="RefSeq" id="WP_052135109.1">
    <property type="nucleotide sequence ID" value="NZ_CP009962.1"/>
</dbReference>
<sequence>MKASDLRLMRLVLAIVWLVTGVLSICNRQDSLALLTPVGLAGSMALAALYLAAGLDILLGLLTLFRHGRLLWAIQACLILAYTLIISVWLPQYLLHPFGPILKNLPILLMLWLLYKYEKQAP</sequence>
<dbReference type="STRING" id="279058.LT85_2412"/>
<feature type="transmembrane region" description="Helical" evidence="1">
    <location>
        <begin position="40"/>
        <end position="63"/>
    </location>
</feature>
<dbReference type="Pfam" id="PF13781">
    <property type="entry name" value="DoxX_3"/>
    <property type="match status" value="1"/>
</dbReference>
<evidence type="ECO:0000313" key="3">
    <source>
        <dbReference type="Proteomes" id="UP000030302"/>
    </source>
</evidence>
<dbReference type="Proteomes" id="UP000030302">
    <property type="component" value="Chromosome"/>
</dbReference>
<dbReference type="InterPro" id="IPR025695">
    <property type="entry name" value="DoxX-like"/>
</dbReference>
<evidence type="ECO:0008006" key="4">
    <source>
        <dbReference type="Google" id="ProtNLM"/>
    </source>
</evidence>
<dbReference type="AlphaFoldDB" id="A0A0A1FCQ6"/>
<gene>
    <name evidence="2" type="ORF">LT85_2412</name>
</gene>
<dbReference type="KEGG" id="care:LT85_2412"/>
<reference evidence="3" key="1">
    <citation type="journal article" date="2014" name="Soil Biol. Biochem.">
        <title>Structure and function of bacterial communities in ageing soils: Insights from the Mendocino ecological staircase.</title>
        <authorList>
            <person name="Uroz S."/>
            <person name="Tech J.J."/>
            <person name="Sawaya N.A."/>
            <person name="Frey-Klett P."/>
            <person name="Leveau J.H.J."/>
        </authorList>
    </citation>
    <scope>NUCLEOTIDE SEQUENCE [LARGE SCALE GENOMIC DNA]</scope>
    <source>
        <strain evidence="3">Cal35</strain>
    </source>
</reference>
<proteinExistence type="predicted"/>
<keyword evidence="1" id="KW-0472">Membrane</keyword>